<organism evidence="2 3">
    <name type="scientific">Vibrio mediterranei</name>
    <dbReference type="NCBI Taxonomy" id="689"/>
    <lineage>
        <taxon>Bacteria</taxon>
        <taxon>Pseudomonadati</taxon>
        <taxon>Pseudomonadota</taxon>
        <taxon>Gammaproteobacteria</taxon>
        <taxon>Vibrionales</taxon>
        <taxon>Vibrionaceae</taxon>
        <taxon>Vibrio</taxon>
    </lineage>
</organism>
<dbReference type="AlphaFoldDB" id="A0A3G4VBD4"/>
<dbReference type="CDD" id="cd00093">
    <property type="entry name" value="HTH_XRE"/>
    <property type="match status" value="1"/>
</dbReference>
<dbReference type="PROSITE" id="PS50943">
    <property type="entry name" value="HTH_CROC1"/>
    <property type="match status" value="1"/>
</dbReference>
<dbReference type="GO" id="GO:0003677">
    <property type="term" value="F:DNA binding"/>
    <property type="evidence" value="ECO:0007669"/>
    <property type="project" value="InterPro"/>
</dbReference>
<dbReference type="SMART" id="SM00530">
    <property type="entry name" value="HTH_XRE"/>
    <property type="match status" value="1"/>
</dbReference>
<sequence>MKNQRLRQARKATGFSRNQVAKFMHKSPHTIKSWETTARQPRTLREVERLCDFLGITVAWYLTGQPPMRPILPSEKEKELLTLFSELTDEQKEAVLEVMRVMN</sequence>
<dbReference type="EMBL" id="CP033577">
    <property type="protein sequence ID" value="AYV20481.1"/>
    <property type="molecule type" value="Genomic_DNA"/>
</dbReference>
<feature type="domain" description="HTH cro/C1-type" evidence="1">
    <location>
        <begin position="6"/>
        <end position="61"/>
    </location>
</feature>
<dbReference type="InterPro" id="IPR001387">
    <property type="entry name" value="Cro/C1-type_HTH"/>
</dbReference>
<proteinExistence type="predicted"/>
<evidence type="ECO:0000259" key="1">
    <source>
        <dbReference type="PROSITE" id="PS50943"/>
    </source>
</evidence>
<dbReference type="Pfam" id="PF13560">
    <property type="entry name" value="HTH_31"/>
    <property type="match status" value="1"/>
</dbReference>
<name>A0A3G4VBD4_9VIBR</name>
<dbReference type="Gene3D" id="1.10.260.40">
    <property type="entry name" value="lambda repressor-like DNA-binding domains"/>
    <property type="match status" value="1"/>
</dbReference>
<accession>A0A3G4VBD4</accession>
<protein>
    <submittedName>
        <fullName evidence="2">Helix-turn-helix domain-containing protein</fullName>
    </submittedName>
</protein>
<evidence type="ECO:0000313" key="3">
    <source>
        <dbReference type="Proteomes" id="UP000279760"/>
    </source>
</evidence>
<gene>
    <name evidence="2" type="ORF">ECB94_03810</name>
</gene>
<reference evidence="2 3" key="1">
    <citation type="submission" date="2018-11" db="EMBL/GenBank/DDBJ databases">
        <title>Complete Genome Sequence of Vbrio mediterranei 117-T6: a Potential Pathogen Bacteria Isolated from the Conchocelis of Pyropia.</title>
        <authorList>
            <person name="Liu Q."/>
        </authorList>
    </citation>
    <scope>NUCLEOTIDE SEQUENCE [LARGE SCALE GENOMIC DNA]</scope>
    <source>
        <strain evidence="2 3">117-T6</strain>
    </source>
</reference>
<evidence type="ECO:0000313" key="2">
    <source>
        <dbReference type="EMBL" id="AYV20481.1"/>
    </source>
</evidence>
<dbReference type="SUPFAM" id="SSF47413">
    <property type="entry name" value="lambda repressor-like DNA-binding domains"/>
    <property type="match status" value="1"/>
</dbReference>
<dbReference type="Proteomes" id="UP000279760">
    <property type="component" value="Chromosome 1"/>
</dbReference>
<dbReference type="InterPro" id="IPR010982">
    <property type="entry name" value="Lambda_DNA-bd_dom_sf"/>
</dbReference>
<dbReference type="RefSeq" id="WP_124940029.1">
    <property type="nucleotide sequence ID" value="NZ_CP033577.1"/>
</dbReference>